<dbReference type="RefSeq" id="WP_243452818.1">
    <property type="nucleotide sequence ID" value="NZ_BMOX01000213.1"/>
</dbReference>
<dbReference type="SUPFAM" id="SSF50475">
    <property type="entry name" value="FMN-binding split barrel"/>
    <property type="match status" value="1"/>
</dbReference>
<dbReference type="Gene3D" id="2.30.110.10">
    <property type="entry name" value="Electron Transport, Fmn-binding Protein, Chain A"/>
    <property type="match status" value="1"/>
</dbReference>
<protein>
    <submittedName>
        <fullName evidence="6">Pyridoxine/pyridoxamine 5'-phosphate oxidase</fullName>
    </submittedName>
</protein>
<gene>
    <name evidence="6" type="ORF">FHS79_002177</name>
</gene>
<dbReference type="InterPro" id="IPR024624">
    <property type="entry name" value="Pyridox_Oxase_Alr4036_FMN-bd"/>
</dbReference>
<keyword evidence="7" id="KW-1185">Reference proteome</keyword>
<dbReference type="Proteomes" id="UP000538147">
    <property type="component" value="Unassembled WGS sequence"/>
</dbReference>
<comment type="cofactor">
    <cofactor evidence="1">
        <name>FMN</name>
        <dbReference type="ChEBI" id="CHEBI:58210"/>
    </cofactor>
</comment>
<evidence type="ECO:0000313" key="7">
    <source>
        <dbReference type="Proteomes" id="UP000538147"/>
    </source>
</evidence>
<evidence type="ECO:0000256" key="2">
    <source>
        <dbReference type="ARBA" id="ARBA00022630"/>
    </source>
</evidence>
<dbReference type="InterPro" id="IPR000659">
    <property type="entry name" value="Pyridox_Oxase"/>
</dbReference>
<evidence type="ECO:0000256" key="1">
    <source>
        <dbReference type="ARBA" id="ARBA00001917"/>
    </source>
</evidence>
<dbReference type="GO" id="GO:0004733">
    <property type="term" value="F:pyridoxamine phosphate oxidase activity"/>
    <property type="evidence" value="ECO:0007669"/>
    <property type="project" value="InterPro"/>
</dbReference>
<organism evidence="6 7">
    <name type="scientific">Polymorphobacter multimanifer</name>
    <dbReference type="NCBI Taxonomy" id="1070431"/>
    <lineage>
        <taxon>Bacteria</taxon>
        <taxon>Pseudomonadati</taxon>
        <taxon>Pseudomonadota</taxon>
        <taxon>Alphaproteobacteria</taxon>
        <taxon>Sphingomonadales</taxon>
        <taxon>Sphingosinicellaceae</taxon>
        <taxon>Polymorphobacter</taxon>
    </lineage>
</organism>
<comment type="caution">
    <text evidence="6">The sequence shown here is derived from an EMBL/GenBank/DDBJ whole genome shotgun (WGS) entry which is preliminary data.</text>
</comment>
<evidence type="ECO:0000256" key="3">
    <source>
        <dbReference type="ARBA" id="ARBA00022643"/>
    </source>
</evidence>
<keyword evidence="4" id="KW-0560">Oxidoreductase</keyword>
<dbReference type="GO" id="GO:0008615">
    <property type="term" value="P:pyridoxine biosynthetic process"/>
    <property type="evidence" value="ECO:0007669"/>
    <property type="project" value="InterPro"/>
</dbReference>
<dbReference type="AlphaFoldDB" id="A0A841LDV5"/>
<evidence type="ECO:0000259" key="5">
    <source>
        <dbReference type="Pfam" id="PF12766"/>
    </source>
</evidence>
<dbReference type="EMBL" id="JACIIV010000014">
    <property type="protein sequence ID" value="MBB6227995.1"/>
    <property type="molecule type" value="Genomic_DNA"/>
</dbReference>
<reference evidence="6 7" key="1">
    <citation type="submission" date="2020-08" db="EMBL/GenBank/DDBJ databases">
        <title>Genomic Encyclopedia of Type Strains, Phase IV (KMG-IV): sequencing the most valuable type-strain genomes for metagenomic binning, comparative biology and taxonomic classification.</title>
        <authorList>
            <person name="Goeker M."/>
        </authorList>
    </citation>
    <scope>NUCLEOTIDE SEQUENCE [LARGE SCALE GENOMIC DNA]</scope>
    <source>
        <strain evidence="6 7">DSM 102189</strain>
    </source>
</reference>
<evidence type="ECO:0000256" key="4">
    <source>
        <dbReference type="ARBA" id="ARBA00023002"/>
    </source>
</evidence>
<dbReference type="InterPro" id="IPR012349">
    <property type="entry name" value="Split_barrel_FMN-bd"/>
</dbReference>
<keyword evidence="2" id="KW-0285">Flavoprotein</keyword>
<feature type="domain" description="Pyridoxamine 5'-phosphate oxidase Alr4036 family FMN-binding" evidence="5">
    <location>
        <begin position="23"/>
        <end position="98"/>
    </location>
</feature>
<proteinExistence type="predicted"/>
<dbReference type="PANTHER" id="PTHR10851:SF3">
    <property type="entry name" value="PYRIDOXINE_PYRIDOXAMINE 5'-PHOSPHATE OXIDASE 2"/>
    <property type="match status" value="1"/>
</dbReference>
<sequence length="197" mass="21473">MDEQQTEILAQLWQLLVRGGADRRSPMHTPVVASVDADGLPQARVMVLRKADPATASLRFHTDARSPKVTELDGRPVAVLAYHPGENIQLRLGGTARIETDTEDADAVWHQSTLFARRCYLALQPPGTRLLAPASGLPAEIEGQQPTADQIAPARPSFALLKVAVTSIDWLHLANSGHRRARFAQSPQGWAAEWLAP</sequence>
<dbReference type="PANTHER" id="PTHR10851">
    <property type="entry name" value="PYRIDOXINE-5-PHOSPHATE OXIDASE"/>
    <property type="match status" value="1"/>
</dbReference>
<name>A0A841LDV5_9SPHN</name>
<accession>A0A841LDV5</accession>
<dbReference type="Pfam" id="PF12766">
    <property type="entry name" value="Pyridox_oxase_2"/>
    <property type="match status" value="1"/>
</dbReference>
<evidence type="ECO:0000313" key="6">
    <source>
        <dbReference type="EMBL" id="MBB6227995.1"/>
    </source>
</evidence>
<keyword evidence="3" id="KW-0288">FMN</keyword>
<dbReference type="GO" id="GO:0010181">
    <property type="term" value="F:FMN binding"/>
    <property type="evidence" value="ECO:0007669"/>
    <property type="project" value="InterPro"/>
</dbReference>